<dbReference type="Gene3D" id="1.20.58.1360">
    <property type="match status" value="1"/>
</dbReference>
<dbReference type="GO" id="GO:0006325">
    <property type="term" value="P:chromatin organization"/>
    <property type="evidence" value="ECO:0007669"/>
    <property type="project" value="UniProtKB-KW"/>
</dbReference>
<evidence type="ECO:0000256" key="4">
    <source>
        <dbReference type="ARBA" id="ARBA00022833"/>
    </source>
</evidence>
<keyword evidence="10" id="KW-0804">Transcription</keyword>
<reference evidence="16" key="1">
    <citation type="submission" date="2021-02" db="EMBL/GenBank/DDBJ databases">
        <authorList>
            <person name="Nowell W R."/>
        </authorList>
    </citation>
    <scope>NUCLEOTIDE SEQUENCE</scope>
    <source>
        <strain evidence="16">Ploen Becks lab</strain>
    </source>
</reference>
<evidence type="ECO:0000256" key="8">
    <source>
        <dbReference type="ARBA" id="ARBA00023004"/>
    </source>
</evidence>
<dbReference type="Pfam" id="PF02373">
    <property type="entry name" value="JmjC"/>
    <property type="match status" value="1"/>
</dbReference>
<evidence type="ECO:0000313" key="16">
    <source>
        <dbReference type="EMBL" id="CAF0968870.1"/>
    </source>
</evidence>
<keyword evidence="4" id="KW-0862">Zinc</keyword>
<feature type="region of interest" description="Disordered" evidence="13">
    <location>
        <begin position="1"/>
        <end position="55"/>
    </location>
</feature>
<proteinExistence type="predicted"/>
<dbReference type="SUPFAM" id="SSF51197">
    <property type="entry name" value="Clavaminate synthase-like"/>
    <property type="match status" value="1"/>
</dbReference>
<dbReference type="SUPFAM" id="SSF57903">
    <property type="entry name" value="FYVE/PHD zinc finger"/>
    <property type="match status" value="1"/>
</dbReference>
<evidence type="ECO:0000259" key="14">
    <source>
        <dbReference type="PROSITE" id="PS50016"/>
    </source>
</evidence>
<dbReference type="Pfam" id="PF17811">
    <property type="entry name" value="JHD"/>
    <property type="match status" value="1"/>
</dbReference>
<accession>A0A814EJM0</accession>
<dbReference type="AlphaFoldDB" id="A0A814EJM0"/>
<keyword evidence="8" id="KW-0408">Iron</keyword>
<dbReference type="Gene3D" id="2.60.120.650">
    <property type="entry name" value="Cupin"/>
    <property type="match status" value="1"/>
</dbReference>
<dbReference type="Proteomes" id="UP000663879">
    <property type="component" value="Unassembled WGS sequence"/>
</dbReference>
<feature type="region of interest" description="Disordered" evidence="13">
    <location>
        <begin position="650"/>
        <end position="681"/>
    </location>
</feature>
<evidence type="ECO:0000256" key="1">
    <source>
        <dbReference type="ARBA" id="ARBA00004123"/>
    </source>
</evidence>
<evidence type="ECO:0000256" key="12">
    <source>
        <dbReference type="PROSITE-ProRule" id="PRU00146"/>
    </source>
</evidence>
<evidence type="ECO:0000256" key="5">
    <source>
        <dbReference type="ARBA" id="ARBA00022853"/>
    </source>
</evidence>
<keyword evidence="6" id="KW-0223">Dioxygenase</keyword>
<keyword evidence="5" id="KW-0156">Chromatin regulator</keyword>
<dbReference type="Pfam" id="PF00628">
    <property type="entry name" value="PHD"/>
    <property type="match status" value="1"/>
</dbReference>
<keyword evidence="2" id="KW-0479">Metal-binding</keyword>
<dbReference type="InterPro" id="IPR001965">
    <property type="entry name" value="Znf_PHD"/>
</dbReference>
<dbReference type="SMART" id="SM00558">
    <property type="entry name" value="JmjC"/>
    <property type="match status" value="1"/>
</dbReference>
<evidence type="ECO:0000256" key="11">
    <source>
        <dbReference type="ARBA" id="ARBA00023242"/>
    </source>
</evidence>
<keyword evidence="3 12" id="KW-0863">Zinc-finger</keyword>
<dbReference type="InterPro" id="IPR011011">
    <property type="entry name" value="Znf_FYVE_PHD"/>
</dbReference>
<keyword evidence="17" id="KW-1185">Reference proteome</keyword>
<feature type="compositionally biased region" description="Polar residues" evidence="13">
    <location>
        <begin position="718"/>
        <end position="728"/>
    </location>
</feature>
<name>A0A814EJM0_9BILA</name>
<comment type="caution">
    <text evidence="16">The sequence shown here is derived from an EMBL/GenBank/DDBJ whole genome shotgun (WGS) entry which is preliminary data.</text>
</comment>
<keyword evidence="9" id="KW-0805">Transcription regulation</keyword>
<keyword evidence="11" id="KW-0539">Nucleus</keyword>
<dbReference type="GO" id="GO:0005634">
    <property type="term" value="C:nucleus"/>
    <property type="evidence" value="ECO:0007669"/>
    <property type="project" value="UniProtKB-SubCell"/>
</dbReference>
<evidence type="ECO:0000256" key="2">
    <source>
        <dbReference type="ARBA" id="ARBA00022723"/>
    </source>
</evidence>
<sequence>MSVVSDSNKMMDWKNSLPIETPPDSLLSPPVFHNSPDLNEIYNNSESNKTPDEIEDEEKSQDYCICDRKTCDEGEIMIQCEFCDQWFHLPCVNLTTRLIADIDTYVCSACRTNDRQIIYKKRKNFHRHDYSDPNAAKKPVQAGTQVFVENLLKRNFLDAYESNLVTKLDSGDLLTIEYFEKNGFNKPVLIENKSTLGFTMPSAHEIDLSKIENIVGGDYLLDVIDVERQEVYPMNINELNSYFKTEPREKIYNLISFEISKTKLTENITAPRIVEEISWVSNGVWSDDDPIPEENSSNSSSLKKNHIIKPEVQKYCLISAGRSYTDFHVDFGGSSVWYHVVKGDKIFYLIEPTEENLKLYENWNGLKNQSEVFFGDKVKNCYKFELHAGNTIFLPSGWIHAVYTPNDSLVFGGNFLHSYSIQLQLKCYEMELRLKTPEKYRFPAFETLQWYAAKYYTQILKDSITNKKCIDFNLYMSLKFLNTILRKWITSKDYYETHDYEIPKKINCDKLVRIMSKELAKSEILLKSQGLYKSMKKINCEKSQKEVISYKNVTEGIMLDADETKQAPIKLKIKIKSSVEDDLKIAEVVKNDSENEGINDIKNCIQDGDYVYPNLGDSINNQNLNTSNEEQKSARKRKIKPFAAHYLAPKSEIVKAQEGDDEDKDEDYYHDEEDPDDNDEDFKLKVKNNLKLSNKLKKKQLKKEKMANEDSKVEQKMTGLTPSAIGSKQKNKKGLATTKQRLGKLLKLNRIVNI</sequence>
<dbReference type="InterPro" id="IPR019786">
    <property type="entry name" value="Zinc_finger_PHD-type_CS"/>
</dbReference>
<evidence type="ECO:0000256" key="9">
    <source>
        <dbReference type="ARBA" id="ARBA00023015"/>
    </source>
</evidence>
<dbReference type="EMBL" id="CAJNOC010003126">
    <property type="protein sequence ID" value="CAF0968870.1"/>
    <property type="molecule type" value="Genomic_DNA"/>
</dbReference>
<evidence type="ECO:0000256" key="10">
    <source>
        <dbReference type="ARBA" id="ARBA00023163"/>
    </source>
</evidence>
<evidence type="ECO:0000256" key="3">
    <source>
        <dbReference type="ARBA" id="ARBA00022771"/>
    </source>
</evidence>
<dbReference type="PROSITE" id="PS01359">
    <property type="entry name" value="ZF_PHD_1"/>
    <property type="match status" value="1"/>
</dbReference>
<dbReference type="InterPro" id="IPR003347">
    <property type="entry name" value="JmjC_dom"/>
</dbReference>
<dbReference type="SMART" id="SM00249">
    <property type="entry name" value="PHD"/>
    <property type="match status" value="1"/>
</dbReference>
<feature type="region of interest" description="Disordered" evidence="13">
    <location>
        <begin position="696"/>
        <end position="738"/>
    </location>
</feature>
<evidence type="ECO:0000259" key="15">
    <source>
        <dbReference type="PROSITE" id="PS51184"/>
    </source>
</evidence>
<feature type="domain" description="JmjC" evidence="15">
    <location>
        <begin position="280"/>
        <end position="432"/>
    </location>
</feature>
<dbReference type="InterPro" id="IPR019787">
    <property type="entry name" value="Znf_PHD-finger"/>
</dbReference>
<evidence type="ECO:0000256" key="7">
    <source>
        <dbReference type="ARBA" id="ARBA00023002"/>
    </source>
</evidence>
<dbReference type="OrthoDB" id="5876800at2759"/>
<dbReference type="GO" id="GO:0051213">
    <property type="term" value="F:dioxygenase activity"/>
    <property type="evidence" value="ECO:0007669"/>
    <property type="project" value="UniProtKB-KW"/>
</dbReference>
<evidence type="ECO:0000313" key="17">
    <source>
        <dbReference type="Proteomes" id="UP000663879"/>
    </source>
</evidence>
<evidence type="ECO:0000256" key="6">
    <source>
        <dbReference type="ARBA" id="ARBA00022964"/>
    </source>
</evidence>
<gene>
    <name evidence="16" type="ORF">OXX778_LOCUS14813</name>
</gene>
<evidence type="ECO:0000256" key="13">
    <source>
        <dbReference type="SAM" id="MobiDB-lite"/>
    </source>
</evidence>
<organism evidence="16 17">
    <name type="scientific">Brachionus calyciflorus</name>
    <dbReference type="NCBI Taxonomy" id="104777"/>
    <lineage>
        <taxon>Eukaryota</taxon>
        <taxon>Metazoa</taxon>
        <taxon>Spiralia</taxon>
        <taxon>Gnathifera</taxon>
        <taxon>Rotifera</taxon>
        <taxon>Eurotatoria</taxon>
        <taxon>Monogononta</taxon>
        <taxon>Pseudotrocha</taxon>
        <taxon>Ploima</taxon>
        <taxon>Brachionidae</taxon>
        <taxon>Brachionus</taxon>
    </lineage>
</organism>
<dbReference type="PANTHER" id="PTHR23123">
    <property type="entry name" value="PHD/F-BOX CONTAINING PROTEIN"/>
    <property type="match status" value="1"/>
</dbReference>
<keyword evidence="7" id="KW-0560">Oxidoreductase</keyword>
<dbReference type="InterPro" id="IPR050690">
    <property type="entry name" value="JHDM1_Histone_Demethylase"/>
</dbReference>
<dbReference type="PROSITE" id="PS50016">
    <property type="entry name" value="ZF_PHD_2"/>
    <property type="match status" value="1"/>
</dbReference>
<dbReference type="PROSITE" id="PS51184">
    <property type="entry name" value="JMJC"/>
    <property type="match status" value="1"/>
</dbReference>
<dbReference type="InterPro" id="IPR041070">
    <property type="entry name" value="JHD"/>
</dbReference>
<protein>
    <submittedName>
        <fullName evidence="16">Uncharacterized protein</fullName>
    </submittedName>
</protein>
<feature type="compositionally biased region" description="Basic and acidic residues" evidence="13">
    <location>
        <begin position="703"/>
        <end position="715"/>
    </location>
</feature>
<feature type="domain" description="PHD-type" evidence="14">
    <location>
        <begin position="61"/>
        <end position="113"/>
    </location>
</feature>
<feature type="compositionally biased region" description="Acidic residues" evidence="13">
    <location>
        <begin position="659"/>
        <end position="680"/>
    </location>
</feature>
<comment type="subcellular location">
    <subcellularLocation>
        <location evidence="1">Nucleus</location>
    </subcellularLocation>
</comment>
<dbReference type="GO" id="GO:0008270">
    <property type="term" value="F:zinc ion binding"/>
    <property type="evidence" value="ECO:0007669"/>
    <property type="project" value="UniProtKB-KW"/>
</dbReference>